<keyword evidence="5" id="KW-1015">Disulfide bond</keyword>
<dbReference type="SUPFAM" id="SSF50494">
    <property type="entry name" value="Trypsin-like serine proteases"/>
    <property type="match status" value="1"/>
</dbReference>
<evidence type="ECO:0000313" key="8">
    <source>
        <dbReference type="EMBL" id="VDO92745.1"/>
    </source>
</evidence>
<dbReference type="GO" id="GO:0006508">
    <property type="term" value="P:proteolysis"/>
    <property type="evidence" value="ECO:0007669"/>
    <property type="project" value="UniProtKB-KW"/>
</dbReference>
<reference evidence="10" key="2">
    <citation type="submission" date="2019-09" db="UniProtKB">
        <authorList>
            <consortium name="WormBaseParasite"/>
        </authorList>
    </citation>
    <scope>IDENTIFICATION</scope>
</reference>
<dbReference type="Proteomes" id="UP000050761">
    <property type="component" value="Unassembled WGS sequence"/>
</dbReference>
<dbReference type="PANTHER" id="PTHR24276:SF91">
    <property type="entry name" value="AT26814P-RELATED"/>
    <property type="match status" value="1"/>
</dbReference>
<dbReference type="InterPro" id="IPR009003">
    <property type="entry name" value="Peptidase_S1_PA"/>
</dbReference>
<dbReference type="OrthoDB" id="5865181at2759"/>
<accession>A0A3P8D8X6</accession>
<accession>A0A183FW09</accession>
<name>A0A183FW09_HELPZ</name>
<evidence type="ECO:0000256" key="3">
    <source>
        <dbReference type="ARBA" id="ARBA00022801"/>
    </source>
</evidence>
<dbReference type="InterPro" id="IPR001314">
    <property type="entry name" value="Peptidase_S1A"/>
</dbReference>
<organism evidence="9 10">
    <name type="scientific">Heligmosomoides polygyrus</name>
    <name type="common">Parasitic roundworm</name>
    <dbReference type="NCBI Taxonomy" id="6339"/>
    <lineage>
        <taxon>Eukaryota</taxon>
        <taxon>Metazoa</taxon>
        <taxon>Ecdysozoa</taxon>
        <taxon>Nematoda</taxon>
        <taxon>Chromadorea</taxon>
        <taxon>Rhabditida</taxon>
        <taxon>Rhabditina</taxon>
        <taxon>Rhabditomorpha</taxon>
        <taxon>Strongyloidea</taxon>
        <taxon>Heligmosomidae</taxon>
        <taxon>Heligmosomoides</taxon>
    </lineage>
</organism>
<keyword evidence="9" id="KW-1185">Reference proteome</keyword>
<dbReference type="InterPro" id="IPR018114">
    <property type="entry name" value="TRYPSIN_HIS"/>
</dbReference>
<gene>
    <name evidence="8" type="ORF">HPBE_LOCUS12575</name>
</gene>
<keyword evidence="4" id="KW-0720">Serine protease</keyword>
<dbReference type="PRINTS" id="PR00722">
    <property type="entry name" value="CHYMOTRYPSIN"/>
</dbReference>
<evidence type="ECO:0000256" key="4">
    <source>
        <dbReference type="ARBA" id="ARBA00022825"/>
    </source>
</evidence>
<keyword evidence="6" id="KW-0732">Signal</keyword>
<evidence type="ECO:0000313" key="10">
    <source>
        <dbReference type="WBParaSite" id="HPBE_0001257401-mRNA-1"/>
    </source>
</evidence>
<evidence type="ECO:0000259" key="7">
    <source>
        <dbReference type="Pfam" id="PF00089"/>
    </source>
</evidence>
<evidence type="ECO:0000256" key="5">
    <source>
        <dbReference type="ARBA" id="ARBA00023157"/>
    </source>
</evidence>
<proteinExistence type="inferred from homology"/>
<feature type="signal peptide" evidence="6">
    <location>
        <begin position="1"/>
        <end position="25"/>
    </location>
</feature>
<dbReference type="WBParaSite" id="HPBE_0001257401-mRNA-1">
    <property type="protein sequence ID" value="HPBE_0001257401-mRNA-1"/>
    <property type="gene ID" value="HPBE_0001257401"/>
</dbReference>
<dbReference type="InterPro" id="IPR043504">
    <property type="entry name" value="Peptidase_S1_PA_chymotrypsin"/>
</dbReference>
<evidence type="ECO:0000313" key="9">
    <source>
        <dbReference type="Proteomes" id="UP000050761"/>
    </source>
</evidence>
<dbReference type="PROSITE" id="PS00134">
    <property type="entry name" value="TRYPSIN_HIS"/>
    <property type="match status" value="1"/>
</dbReference>
<dbReference type="InterPro" id="IPR050430">
    <property type="entry name" value="Peptidase_S1"/>
</dbReference>
<keyword evidence="2" id="KW-0645">Protease</keyword>
<dbReference type="InterPro" id="IPR001254">
    <property type="entry name" value="Trypsin_dom"/>
</dbReference>
<dbReference type="EMBL" id="UZAH01027554">
    <property type="protein sequence ID" value="VDO92745.1"/>
    <property type="molecule type" value="Genomic_DNA"/>
</dbReference>
<dbReference type="PANTHER" id="PTHR24276">
    <property type="entry name" value="POLYSERASE-RELATED"/>
    <property type="match status" value="1"/>
</dbReference>
<sequence length="181" mass="20217">MQDSIRLYLSTLTLIILLDVKLCYGQKLCTNLLYSQTRRRFRRVTAAAPGTAGVAAVNYSNDSMCSGSLISPRHILTAGHCVHNYNETERQEHCQKNGDEGFKPIQLVCAFDSDVAILELDDDVPVHEATPICLPTRNQKISGLLMLVGAGYNRKWPCLLHVIECEMKRLRAITLTKTVVL</sequence>
<dbReference type="Pfam" id="PF00089">
    <property type="entry name" value="Trypsin"/>
    <property type="match status" value="1"/>
</dbReference>
<evidence type="ECO:0000256" key="6">
    <source>
        <dbReference type="SAM" id="SignalP"/>
    </source>
</evidence>
<reference evidence="8 9" key="1">
    <citation type="submission" date="2018-11" db="EMBL/GenBank/DDBJ databases">
        <authorList>
            <consortium name="Pathogen Informatics"/>
        </authorList>
    </citation>
    <scope>NUCLEOTIDE SEQUENCE [LARGE SCALE GENOMIC DNA]</scope>
</reference>
<dbReference type="Gene3D" id="2.40.10.10">
    <property type="entry name" value="Trypsin-like serine proteases"/>
    <property type="match status" value="1"/>
</dbReference>
<keyword evidence="3" id="KW-0378">Hydrolase</keyword>
<comment type="similarity">
    <text evidence="1">Belongs to the peptidase S1 family.</text>
</comment>
<evidence type="ECO:0000256" key="1">
    <source>
        <dbReference type="ARBA" id="ARBA00007664"/>
    </source>
</evidence>
<evidence type="ECO:0000256" key="2">
    <source>
        <dbReference type="ARBA" id="ARBA00022670"/>
    </source>
</evidence>
<dbReference type="AlphaFoldDB" id="A0A183FW09"/>
<dbReference type="GO" id="GO:0004252">
    <property type="term" value="F:serine-type endopeptidase activity"/>
    <property type="evidence" value="ECO:0007669"/>
    <property type="project" value="InterPro"/>
</dbReference>
<feature type="domain" description="Peptidase S1" evidence="7">
    <location>
        <begin position="54"/>
        <end position="154"/>
    </location>
</feature>
<protein>
    <submittedName>
        <fullName evidence="10">Peptidase S1 domain-containing protein</fullName>
    </submittedName>
</protein>
<feature type="chain" id="PRO_5044551713" evidence="6">
    <location>
        <begin position="26"/>
        <end position="181"/>
    </location>
</feature>